<reference evidence="2 3" key="1">
    <citation type="submission" date="2022-04" db="EMBL/GenBank/DDBJ databases">
        <title>Complete genome of Methanothermobacter tenebrarum strain RMAS.</title>
        <authorList>
            <person name="Nakamura K."/>
            <person name="Oshima K."/>
            <person name="Hattori M."/>
            <person name="Kamagata Y."/>
            <person name="Takamizawa K."/>
        </authorList>
    </citation>
    <scope>NUCLEOTIDE SEQUENCE [LARGE SCALE GENOMIC DNA]</scope>
    <source>
        <strain evidence="2 3">RMAS</strain>
    </source>
</reference>
<dbReference type="Proteomes" id="UP000831817">
    <property type="component" value="Chromosome"/>
</dbReference>
<dbReference type="PANTHER" id="PTHR34203:SF15">
    <property type="entry name" value="SLL1173 PROTEIN"/>
    <property type="match status" value="1"/>
</dbReference>
<dbReference type="EMBL" id="AP025698">
    <property type="protein sequence ID" value="BDH79948.1"/>
    <property type="molecule type" value="Genomic_DNA"/>
</dbReference>
<evidence type="ECO:0000313" key="2">
    <source>
        <dbReference type="EMBL" id="BDH79948.1"/>
    </source>
</evidence>
<sequence>MEPFILLEVFVGEDYCFEHLSDDALIIDVGAYVGDTALYFASKGYNVIAFEPVPELYNTAKKNLELNPKLSKKIKLINKAISGKKGTRTIRYSPDALNISQFYSKLDKEQVVETTTLQEVLDNIPEDQEIGLKLDCEGCEYEAIEKTNLSRIKEIILEYHPQPKNKTPKDITNKLKKENFKIKIIKGNYEIGIIHAYQDTPK</sequence>
<accession>A0ABM7YEN0</accession>
<protein>
    <recommendedName>
        <fullName evidence="1">Methyltransferase FkbM domain-containing protein</fullName>
    </recommendedName>
</protein>
<dbReference type="CDD" id="cd02440">
    <property type="entry name" value="AdoMet_MTases"/>
    <property type="match status" value="1"/>
</dbReference>
<dbReference type="InterPro" id="IPR029063">
    <property type="entry name" value="SAM-dependent_MTases_sf"/>
</dbReference>
<name>A0ABM7YEN0_9EURY</name>
<dbReference type="RefSeq" id="WP_248564255.1">
    <property type="nucleotide sequence ID" value="NZ_AP025698.1"/>
</dbReference>
<dbReference type="InterPro" id="IPR006342">
    <property type="entry name" value="FkbM_mtfrase"/>
</dbReference>
<feature type="domain" description="Methyltransferase FkbM" evidence="1">
    <location>
        <begin position="28"/>
        <end position="181"/>
    </location>
</feature>
<organism evidence="2 3">
    <name type="scientific">Methanothermobacter tenebrarum</name>
    <dbReference type="NCBI Taxonomy" id="680118"/>
    <lineage>
        <taxon>Archaea</taxon>
        <taxon>Methanobacteriati</taxon>
        <taxon>Methanobacteriota</taxon>
        <taxon>Methanomada group</taxon>
        <taxon>Methanobacteria</taxon>
        <taxon>Methanobacteriales</taxon>
        <taxon>Methanobacteriaceae</taxon>
        <taxon>Methanothermobacter</taxon>
    </lineage>
</organism>
<evidence type="ECO:0000259" key="1">
    <source>
        <dbReference type="Pfam" id="PF05050"/>
    </source>
</evidence>
<proteinExistence type="predicted"/>
<gene>
    <name evidence="2" type="ORF">MTTB_13270</name>
</gene>
<dbReference type="PANTHER" id="PTHR34203">
    <property type="entry name" value="METHYLTRANSFERASE, FKBM FAMILY PROTEIN"/>
    <property type="match status" value="1"/>
</dbReference>
<keyword evidence="3" id="KW-1185">Reference proteome</keyword>
<dbReference type="Gene3D" id="3.40.50.150">
    <property type="entry name" value="Vaccinia Virus protein VP39"/>
    <property type="match status" value="1"/>
</dbReference>
<dbReference type="Pfam" id="PF05050">
    <property type="entry name" value="Methyltransf_21"/>
    <property type="match status" value="1"/>
</dbReference>
<dbReference type="GeneID" id="71965857"/>
<evidence type="ECO:0000313" key="3">
    <source>
        <dbReference type="Proteomes" id="UP000831817"/>
    </source>
</evidence>
<dbReference type="SUPFAM" id="SSF53335">
    <property type="entry name" value="S-adenosyl-L-methionine-dependent methyltransferases"/>
    <property type="match status" value="1"/>
</dbReference>
<dbReference type="NCBIfam" id="TIGR01444">
    <property type="entry name" value="fkbM_fam"/>
    <property type="match status" value="1"/>
</dbReference>
<dbReference type="InterPro" id="IPR052514">
    <property type="entry name" value="SAM-dependent_MTase"/>
</dbReference>